<dbReference type="InterPro" id="IPR006600">
    <property type="entry name" value="HTH_CenpB_DNA-bd_dom"/>
</dbReference>
<dbReference type="PROSITE" id="PS51253">
    <property type="entry name" value="HTH_CENPB"/>
    <property type="match status" value="1"/>
</dbReference>
<dbReference type="PANTHER" id="PTHR19303">
    <property type="entry name" value="TRANSPOSON"/>
    <property type="match status" value="1"/>
</dbReference>
<dbReference type="Pfam" id="PF03184">
    <property type="entry name" value="DDE_1"/>
    <property type="match status" value="1"/>
</dbReference>
<name>A0A9W9X4N8_9EURO</name>
<proteinExistence type="predicted"/>
<dbReference type="SUPFAM" id="SSF46689">
    <property type="entry name" value="Homeodomain-like"/>
    <property type="match status" value="1"/>
</dbReference>
<dbReference type="EMBL" id="JAPWDQ010000007">
    <property type="protein sequence ID" value="KAJ5483813.1"/>
    <property type="molecule type" value="Genomic_DNA"/>
</dbReference>
<gene>
    <name evidence="3" type="ORF">N7539_006013</name>
</gene>
<dbReference type="InterPro" id="IPR009057">
    <property type="entry name" value="Homeodomain-like_sf"/>
</dbReference>
<reference evidence="3" key="2">
    <citation type="journal article" date="2023" name="IMA Fungus">
        <title>Comparative genomic study of the Penicillium genus elucidates a diverse pangenome and 15 lateral gene transfer events.</title>
        <authorList>
            <person name="Petersen C."/>
            <person name="Sorensen T."/>
            <person name="Nielsen M.R."/>
            <person name="Sondergaard T.E."/>
            <person name="Sorensen J.L."/>
            <person name="Fitzpatrick D.A."/>
            <person name="Frisvad J.C."/>
            <person name="Nielsen K.L."/>
        </authorList>
    </citation>
    <scope>NUCLEOTIDE SEQUENCE</scope>
    <source>
        <strain evidence="3">IBT 30728</strain>
    </source>
</reference>
<sequence>MPKSSDFDDSRLAEACKVVLSQKKPNITAIAREFRVDRKTLTRRVEKAKSLITPTKSLRKVLVPYQEEALISWIVRMYGWNLPPTPVVVAVWANRALARSGQPDRQVGKNWPYYFMKRLPTHLGLGPMKQKTKELKQIQAEDAGLLQHWYDLLENVLHNVPARLVYNFDECGFQPGQGRPRNVIGAKSSCPDLAETERGENITALECITADGWQMDPLETLSPDTLTAISPNGWISDELALAWLGYFIQSTAHRVNRDKKRVLIFDGHGAHLTLEFLQTYEDNAIIPFAFLPHTIHLCQPLDGKPFLNYKQQFRMMNNKLAFWGGQPYGKSDFLSIIGPIRKEAFSQRVIRDSFRERGIYPVKGSKIVADLTNQLEIPDLYAPDLRWASRTPSPRPNLSSSSVENSPPKSIEALSKNQAKITKHLDKLDSNLGKLKRNICRVLEHQKEMAEELDMTQDSIQRIRECQQPTRRQYTKRQVKPLSQTGILTTRDANRSIEARKKEDSAKQERKIVKLYKKVHGCEPPQRSEESIQRAIANAEAARLAGEPFFVDN</sequence>
<dbReference type="GO" id="GO:0005634">
    <property type="term" value="C:nucleus"/>
    <property type="evidence" value="ECO:0007669"/>
    <property type="project" value="TreeGrafter"/>
</dbReference>
<dbReference type="RefSeq" id="XP_056789083.1">
    <property type="nucleotide sequence ID" value="XM_056935615.1"/>
</dbReference>
<reference evidence="3" key="1">
    <citation type="submission" date="2022-12" db="EMBL/GenBank/DDBJ databases">
        <authorList>
            <person name="Petersen C."/>
        </authorList>
    </citation>
    <scope>NUCLEOTIDE SEQUENCE</scope>
    <source>
        <strain evidence="3">IBT 30728</strain>
    </source>
</reference>
<comment type="caution">
    <text evidence="3">The sequence shown here is derived from an EMBL/GenBank/DDBJ whole genome shotgun (WGS) entry which is preliminary data.</text>
</comment>
<evidence type="ECO:0000256" key="1">
    <source>
        <dbReference type="ARBA" id="ARBA00023125"/>
    </source>
</evidence>
<dbReference type="Pfam" id="PF03221">
    <property type="entry name" value="HTH_Tnp_Tc5"/>
    <property type="match status" value="1"/>
</dbReference>
<accession>A0A9W9X4N8</accession>
<evidence type="ECO:0000259" key="2">
    <source>
        <dbReference type="PROSITE" id="PS51253"/>
    </source>
</evidence>
<dbReference type="InterPro" id="IPR050863">
    <property type="entry name" value="CenT-Element_Derived"/>
</dbReference>
<dbReference type="Proteomes" id="UP001148312">
    <property type="component" value="Unassembled WGS sequence"/>
</dbReference>
<organism evidence="3 4">
    <name type="scientific">Penicillium diatomitis</name>
    <dbReference type="NCBI Taxonomy" id="2819901"/>
    <lineage>
        <taxon>Eukaryota</taxon>
        <taxon>Fungi</taxon>
        <taxon>Dikarya</taxon>
        <taxon>Ascomycota</taxon>
        <taxon>Pezizomycotina</taxon>
        <taxon>Eurotiomycetes</taxon>
        <taxon>Eurotiomycetidae</taxon>
        <taxon>Eurotiales</taxon>
        <taxon>Aspergillaceae</taxon>
        <taxon>Penicillium</taxon>
    </lineage>
</organism>
<dbReference type="InterPro" id="IPR004875">
    <property type="entry name" value="DDE_SF_endonuclease_dom"/>
</dbReference>
<evidence type="ECO:0000313" key="4">
    <source>
        <dbReference type="Proteomes" id="UP001148312"/>
    </source>
</evidence>
<protein>
    <submittedName>
        <fullName evidence="3">Transposase</fullName>
    </submittedName>
</protein>
<dbReference type="PANTHER" id="PTHR19303:SF74">
    <property type="entry name" value="POGO TRANSPOSABLE ELEMENT WITH KRAB DOMAIN"/>
    <property type="match status" value="1"/>
</dbReference>
<keyword evidence="4" id="KW-1185">Reference proteome</keyword>
<dbReference type="GeneID" id="81625864"/>
<keyword evidence="1" id="KW-0238">DNA-binding</keyword>
<dbReference type="GO" id="GO:0003677">
    <property type="term" value="F:DNA binding"/>
    <property type="evidence" value="ECO:0007669"/>
    <property type="project" value="UniProtKB-KW"/>
</dbReference>
<evidence type="ECO:0000313" key="3">
    <source>
        <dbReference type="EMBL" id="KAJ5483813.1"/>
    </source>
</evidence>
<dbReference type="AlphaFoldDB" id="A0A9W9X4N8"/>
<feature type="domain" description="HTH CENPB-type" evidence="2">
    <location>
        <begin position="54"/>
        <end position="125"/>
    </location>
</feature>